<dbReference type="PANTHER" id="PTHR13016:SF0">
    <property type="entry name" value="AMME SYNDROME CANDIDATE GENE 1 PROTEIN"/>
    <property type="match status" value="1"/>
</dbReference>
<dbReference type="InterPro" id="IPR002733">
    <property type="entry name" value="AMMECR1_domain"/>
</dbReference>
<dbReference type="InterPro" id="IPR036071">
    <property type="entry name" value="AMMECR1_dom_sf"/>
</dbReference>
<comment type="caution">
    <text evidence="2">The sequence shown here is derived from an EMBL/GenBank/DDBJ whole genome shotgun (WGS) entry which is preliminary data.</text>
</comment>
<dbReference type="OrthoDB" id="9785549at2"/>
<dbReference type="InterPro" id="IPR023473">
    <property type="entry name" value="AMMECR1"/>
</dbReference>
<keyword evidence="3" id="KW-1185">Reference proteome</keyword>
<dbReference type="SUPFAM" id="SSF143447">
    <property type="entry name" value="AMMECR1-like"/>
    <property type="match status" value="1"/>
</dbReference>
<dbReference type="InterPro" id="IPR027623">
    <property type="entry name" value="AmmeMemoSam_A"/>
</dbReference>
<sequence length="195" mass="21499">MSESVHPYVAIARGAIAAELGLRTHVPPMVDDIDLHRRGSSFVRLSIDGQLRGSLGTVRPFRSLAADIAENAVNSAFHDPRFAPITRDEFERIAIEVAIVTNIEPLTVHSQLELFDHLRPNIDGLLLERGSKHASFMPTAWRTAPTKAAFVSGLLRKAGRPGNFWADDIRATRFQTRIYGDPIRPAKELVGSVAN</sequence>
<evidence type="ECO:0000313" key="3">
    <source>
        <dbReference type="Proteomes" id="UP000274391"/>
    </source>
</evidence>
<dbReference type="Pfam" id="PF01871">
    <property type="entry name" value="AMMECR1"/>
    <property type="match status" value="1"/>
</dbReference>
<reference evidence="2 3" key="1">
    <citation type="submission" date="2018-11" db="EMBL/GenBank/DDBJ databases">
        <title>YIM 102482-1 draft genome.</title>
        <authorList>
            <person name="Li G."/>
            <person name="Jiang Y."/>
        </authorList>
    </citation>
    <scope>NUCLEOTIDE SEQUENCE [LARGE SCALE GENOMIC DNA]</scope>
    <source>
        <strain evidence="2 3">YIM 102482-1</strain>
    </source>
</reference>
<dbReference type="AlphaFoldDB" id="A0A3P3VTN6"/>
<organism evidence="2 3">
    <name type="scientific">Gulosibacter macacae</name>
    <dbReference type="NCBI Taxonomy" id="2488791"/>
    <lineage>
        <taxon>Bacteria</taxon>
        <taxon>Bacillati</taxon>
        <taxon>Actinomycetota</taxon>
        <taxon>Actinomycetes</taxon>
        <taxon>Micrococcales</taxon>
        <taxon>Microbacteriaceae</taxon>
        <taxon>Gulosibacter</taxon>
    </lineage>
</organism>
<accession>A0A3P3VTN6</accession>
<dbReference type="EMBL" id="RQVS01000017">
    <property type="protein sequence ID" value="RRJ85814.1"/>
    <property type="molecule type" value="Genomic_DNA"/>
</dbReference>
<protein>
    <submittedName>
        <fullName evidence="2">AmmeMemoRadiSam system protein A</fullName>
    </submittedName>
</protein>
<gene>
    <name evidence="2" type="primary">amrA</name>
    <name evidence="2" type="ORF">EG850_11705</name>
</gene>
<proteinExistence type="predicted"/>
<dbReference type="Proteomes" id="UP000274391">
    <property type="component" value="Unassembled WGS sequence"/>
</dbReference>
<dbReference type="NCBIfam" id="TIGR04335">
    <property type="entry name" value="AmmeMemoSam_A"/>
    <property type="match status" value="1"/>
</dbReference>
<dbReference type="PROSITE" id="PS51112">
    <property type="entry name" value="AMMECR1"/>
    <property type="match status" value="1"/>
</dbReference>
<name>A0A3P3VTN6_9MICO</name>
<dbReference type="Gene3D" id="3.30.700.20">
    <property type="entry name" value="Hypothetical protein ph0010, domain 1"/>
    <property type="match status" value="1"/>
</dbReference>
<dbReference type="RefSeq" id="WP_124973685.1">
    <property type="nucleotide sequence ID" value="NZ_RQVS01000017.1"/>
</dbReference>
<feature type="domain" description="AMMECR1" evidence="1">
    <location>
        <begin position="3"/>
        <end position="190"/>
    </location>
</feature>
<evidence type="ECO:0000313" key="2">
    <source>
        <dbReference type="EMBL" id="RRJ85814.1"/>
    </source>
</evidence>
<dbReference type="PANTHER" id="PTHR13016">
    <property type="entry name" value="AMMECR1 HOMOLOG"/>
    <property type="match status" value="1"/>
</dbReference>
<dbReference type="InterPro" id="IPR027485">
    <property type="entry name" value="AMMECR1_N"/>
</dbReference>
<evidence type="ECO:0000259" key="1">
    <source>
        <dbReference type="PROSITE" id="PS51112"/>
    </source>
</evidence>
<dbReference type="Gene3D" id="3.30.1490.150">
    <property type="entry name" value="Hypothetical protein ph0010, domain 2"/>
    <property type="match status" value="1"/>
</dbReference>